<dbReference type="AlphaFoldDB" id="A0A8X6YDA4"/>
<proteinExistence type="predicted"/>
<feature type="region of interest" description="Disordered" evidence="1">
    <location>
        <begin position="1"/>
        <end position="41"/>
    </location>
</feature>
<reference evidence="2" key="1">
    <citation type="submission" date="2020-08" db="EMBL/GenBank/DDBJ databases">
        <title>Multicomponent nature underlies the extraordinary mechanical properties of spider dragline silk.</title>
        <authorList>
            <person name="Kono N."/>
            <person name="Nakamura H."/>
            <person name="Mori M."/>
            <person name="Yoshida Y."/>
            <person name="Ohtoshi R."/>
            <person name="Malay A.D."/>
            <person name="Moran D.A.P."/>
            <person name="Tomita M."/>
            <person name="Numata K."/>
            <person name="Arakawa K."/>
        </authorList>
    </citation>
    <scope>NUCLEOTIDE SEQUENCE</scope>
</reference>
<protein>
    <submittedName>
        <fullName evidence="2">Uncharacterized protein</fullName>
    </submittedName>
</protein>
<gene>
    <name evidence="2" type="ORF">TNIN_394641</name>
</gene>
<keyword evidence="3" id="KW-1185">Reference proteome</keyword>
<accession>A0A8X6YDA4</accession>
<sequence>MDQQLTDGTGLIFEQHPTGNEMDQSLPPSTSTSRPGTPQLSNCQRLKEVIYEIRQNTVLIELQKTTINTLQLQGLNDDVIMATLLQRLPELQGKHQNAVSEFSSLPGCDNPGCENTFHSKLLPQ</sequence>
<feature type="compositionally biased region" description="Low complexity" evidence="1">
    <location>
        <begin position="25"/>
        <end position="38"/>
    </location>
</feature>
<evidence type="ECO:0000313" key="2">
    <source>
        <dbReference type="EMBL" id="GFY69942.1"/>
    </source>
</evidence>
<comment type="caution">
    <text evidence="2">The sequence shown here is derived from an EMBL/GenBank/DDBJ whole genome shotgun (WGS) entry which is preliminary data.</text>
</comment>
<organism evidence="2 3">
    <name type="scientific">Trichonephila inaurata madagascariensis</name>
    <dbReference type="NCBI Taxonomy" id="2747483"/>
    <lineage>
        <taxon>Eukaryota</taxon>
        <taxon>Metazoa</taxon>
        <taxon>Ecdysozoa</taxon>
        <taxon>Arthropoda</taxon>
        <taxon>Chelicerata</taxon>
        <taxon>Arachnida</taxon>
        <taxon>Araneae</taxon>
        <taxon>Araneomorphae</taxon>
        <taxon>Entelegynae</taxon>
        <taxon>Araneoidea</taxon>
        <taxon>Nephilidae</taxon>
        <taxon>Trichonephila</taxon>
        <taxon>Trichonephila inaurata</taxon>
    </lineage>
</organism>
<dbReference type="EMBL" id="BMAV01017905">
    <property type="protein sequence ID" value="GFY69942.1"/>
    <property type="molecule type" value="Genomic_DNA"/>
</dbReference>
<name>A0A8X6YDA4_9ARAC</name>
<dbReference type="Proteomes" id="UP000886998">
    <property type="component" value="Unassembled WGS sequence"/>
</dbReference>
<evidence type="ECO:0000313" key="3">
    <source>
        <dbReference type="Proteomes" id="UP000886998"/>
    </source>
</evidence>
<evidence type="ECO:0000256" key="1">
    <source>
        <dbReference type="SAM" id="MobiDB-lite"/>
    </source>
</evidence>